<protein>
    <submittedName>
        <fullName evidence="1">Uncharacterized protein</fullName>
    </submittedName>
</protein>
<proteinExistence type="predicted"/>
<evidence type="ECO:0000313" key="1">
    <source>
        <dbReference type="EMBL" id="KAJ9089836.1"/>
    </source>
</evidence>
<comment type="caution">
    <text evidence="1">The sequence shown here is derived from an EMBL/GenBank/DDBJ whole genome shotgun (WGS) entry which is preliminary data.</text>
</comment>
<organism evidence="1 2">
    <name type="scientific">Entomophthora muscae</name>
    <dbReference type="NCBI Taxonomy" id="34485"/>
    <lineage>
        <taxon>Eukaryota</taxon>
        <taxon>Fungi</taxon>
        <taxon>Fungi incertae sedis</taxon>
        <taxon>Zoopagomycota</taxon>
        <taxon>Entomophthoromycotina</taxon>
        <taxon>Entomophthoromycetes</taxon>
        <taxon>Entomophthorales</taxon>
        <taxon>Entomophthoraceae</taxon>
        <taxon>Entomophthora</taxon>
    </lineage>
</organism>
<dbReference type="EMBL" id="QTSX02000027">
    <property type="protein sequence ID" value="KAJ9089836.1"/>
    <property type="molecule type" value="Genomic_DNA"/>
</dbReference>
<gene>
    <name evidence="1" type="ORF">DSO57_1008795</name>
</gene>
<evidence type="ECO:0000313" key="2">
    <source>
        <dbReference type="Proteomes" id="UP001165960"/>
    </source>
</evidence>
<keyword evidence="2" id="KW-1185">Reference proteome</keyword>
<sequence>MTRASYVTGPGKLTAPKGIGAPSSDASNEPANDVPITVPVPVPDPAQTNGPSFQTPTDIMKGNLSASCNPGISAANKAEKNDSGINVPVPEEIPSISLSPTTKAP</sequence>
<dbReference type="Proteomes" id="UP001165960">
    <property type="component" value="Unassembled WGS sequence"/>
</dbReference>
<name>A0ACC2UTA2_9FUNG</name>
<reference evidence="1" key="1">
    <citation type="submission" date="2022-04" db="EMBL/GenBank/DDBJ databases">
        <title>Genome of the entomopathogenic fungus Entomophthora muscae.</title>
        <authorList>
            <person name="Elya C."/>
            <person name="Lovett B.R."/>
            <person name="Lee E."/>
            <person name="Macias A.M."/>
            <person name="Hajek A.E."/>
            <person name="De Bivort B.L."/>
            <person name="Kasson M.T."/>
            <person name="De Fine Licht H.H."/>
            <person name="Stajich J.E."/>
        </authorList>
    </citation>
    <scope>NUCLEOTIDE SEQUENCE</scope>
    <source>
        <strain evidence="1">Berkeley</strain>
    </source>
</reference>
<accession>A0ACC2UTA2</accession>